<keyword evidence="1" id="KW-0238">DNA-binding</keyword>
<dbReference type="EMBL" id="WNZX01000001">
    <property type="protein sequence ID" value="MUG69470.1"/>
    <property type="molecule type" value="Genomic_DNA"/>
</dbReference>
<dbReference type="InterPro" id="IPR000551">
    <property type="entry name" value="MerR-type_HTH_dom"/>
</dbReference>
<proteinExistence type="predicted"/>
<dbReference type="PANTHER" id="PTHR30204:SF83">
    <property type="entry name" value="TRANSCRIPTIONAL REGULATOR, MERR FAMILY"/>
    <property type="match status" value="1"/>
</dbReference>
<dbReference type="SMART" id="SM00422">
    <property type="entry name" value="HTH_MERR"/>
    <property type="match status" value="1"/>
</dbReference>
<feature type="domain" description="HTH merR-type" evidence="3">
    <location>
        <begin position="1"/>
        <end position="71"/>
    </location>
</feature>
<dbReference type="InterPro" id="IPR009061">
    <property type="entry name" value="DNA-bd_dom_put_sf"/>
</dbReference>
<comment type="caution">
    <text evidence="4">The sequence shown here is derived from an EMBL/GenBank/DDBJ whole genome shotgun (WGS) entry which is preliminary data.</text>
</comment>
<gene>
    <name evidence="4" type="ORF">GNP93_02145</name>
</gene>
<dbReference type="GO" id="GO:0003700">
    <property type="term" value="F:DNA-binding transcription factor activity"/>
    <property type="evidence" value="ECO:0007669"/>
    <property type="project" value="InterPro"/>
</dbReference>
<evidence type="ECO:0000259" key="3">
    <source>
        <dbReference type="PROSITE" id="PS50937"/>
    </source>
</evidence>
<name>A0A7X2Z825_9BACL</name>
<dbReference type="SUPFAM" id="SSF46955">
    <property type="entry name" value="Putative DNA-binding domain"/>
    <property type="match status" value="1"/>
</dbReference>
<dbReference type="CDD" id="cd01109">
    <property type="entry name" value="HTH_YyaN"/>
    <property type="match status" value="1"/>
</dbReference>
<dbReference type="GO" id="GO:0003677">
    <property type="term" value="F:DNA binding"/>
    <property type="evidence" value="ECO:0007669"/>
    <property type="project" value="UniProtKB-KW"/>
</dbReference>
<dbReference type="PROSITE" id="PS50937">
    <property type="entry name" value="HTH_MERR_2"/>
    <property type="match status" value="1"/>
</dbReference>
<keyword evidence="2" id="KW-0175">Coiled coil</keyword>
<dbReference type="InterPro" id="IPR047057">
    <property type="entry name" value="MerR_fam"/>
</dbReference>
<accession>A0A7X2Z825</accession>
<dbReference type="RefSeq" id="WP_054797518.1">
    <property type="nucleotide sequence ID" value="NZ_JARTHJ010000265.1"/>
</dbReference>
<sequence length="144" mass="16389">MLTVGEAAERLGITAYTLRYYEKIRLLPEPARRGPGKARLYSEEDLRFIRFLLSLKDTGMSLAHIAIFVKDGCLLDRAPSGNEDLTDAVTNRLDILQQHYTELEAQQAKLSEIMALTREKIEFYSDVLISRGEKFRGSGEQHLN</sequence>
<evidence type="ECO:0000313" key="4">
    <source>
        <dbReference type="EMBL" id="MUG69470.1"/>
    </source>
</evidence>
<keyword evidence="5" id="KW-1185">Reference proteome</keyword>
<reference evidence="4 5" key="1">
    <citation type="submission" date="2019-11" db="EMBL/GenBank/DDBJ databases">
        <title>Draft genome sequences of five Paenibacillus species of dairy origin.</title>
        <authorList>
            <person name="Olajide A.M."/>
            <person name="Chen S."/>
            <person name="Lapointe G."/>
        </authorList>
    </citation>
    <scope>NUCLEOTIDE SEQUENCE [LARGE SCALE GENOMIC DNA]</scope>
    <source>
        <strain evidence="4 5">2CS3</strain>
    </source>
</reference>
<organism evidence="4 5">
    <name type="scientific">Paenibacillus validus</name>
    <dbReference type="NCBI Taxonomy" id="44253"/>
    <lineage>
        <taxon>Bacteria</taxon>
        <taxon>Bacillati</taxon>
        <taxon>Bacillota</taxon>
        <taxon>Bacilli</taxon>
        <taxon>Bacillales</taxon>
        <taxon>Paenibacillaceae</taxon>
        <taxon>Paenibacillus</taxon>
    </lineage>
</organism>
<protein>
    <submittedName>
        <fullName evidence="4">MerR family transcriptional regulator</fullName>
    </submittedName>
</protein>
<dbReference type="Gene3D" id="1.10.1660.10">
    <property type="match status" value="1"/>
</dbReference>
<dbReference type="AlphaFoldDB" id="A0A7X2Z825"/>
<dbReference type="Pfam" id="PF13411">
    <property type="entry name" value="MerR_1"/>
    <property type="match status" value="1"/>
</dbReference>
<evidence type="ECO:0000256" key="1">
    <source>
        <dbReference type="ARBA" id="ARBA00023125"/>
    </source>
</evidence>
<dbReference type="PANTHER" id="PTHR30204">
    <property type="entry name" value="REDOX-CYCLING DRUG-SENSING TRANSCRIPTIONAL ACTIVATOR SOXR"/>
    <property type="match status" value="1"/>
</dbReference>
<evidence type="ECO:0000313" key="5">
    <source>
        <dbReference type="Proteomes" id="UP000450917"/>
    </source>
</evidence>
<evidence type="ECO:0000256" key="2">
    <source>
        <dbReference type="SAM" id="Coils"/>
    </source>
</evidence>
<feature type="coiled-coil region" evidence="2">
    <location>
        <begin position="86"/>
        <end position="113"/>
    </location>
</feature>
<dbReference type="Proteomes" id="UP000450917">
    <property type="component" value="Unassembled WGS sequence"/>
</dbReference>